<protein>
    <submittedName>
        <fullName evidence="2">Endoribonuclease L-PSP</fullName>
        <ecNumber evidence="2">3.5.4.-</ecNumber>
    </submittedName>
</protein>
<dbReference type="EC" id="3.5.4.-" evidence="2"/>
<dbReference type="CDD" id="cd00448">
    <property type="entry name" value="YjgF_YER057c_UK114_family"/>
    <property type="match status" value="1"/>
</dbReference>
<dbReference type="InterPro" id="IPR006175">
    <property type="entry name" value="YjgF/YER057c/UK114"/>
</dbReference>
<comment type="caution">
    <text evidence="2">The sequence shown here is derived from an EMBL/GenBank/DDBJ whole genome shotgun (WGS) entry which is preliminary data.</text>
</comment>
<proteinExistence type="inferred from homology"/>
<evidence type="ECO:0000313" key="2">
    <source>
        <dbReference type="EMBL" id="SPZ39511.1"/>
    </source>
</evidence>
<reference evidence="2 3" key="1">
    <citation type="submission" date="2018-06" db="EMBL/GenBank/DDBJ databases">
        <authorList>
            <consortium name="Pathogen Informatics"/>
            <person name="Doyle S."/>
        </authorList>
    </citation>
    <scope>NUCLEOTIDE SEQUENCE [LARGE SCALE GENOMIC DNA]</scope>
    <source>
        <strain evidence="2 3">NCTC13229</strain>
    </source>
</reference>
<accession>A0AB38FDC5</accession>
<dbReference type="GO" id="GO:0005829">
    <property type="term" value="C:cytosol"/>
    <property type="evidence" value="ECO:0007669"/>
    <property type="project" value="TreeGrafter"/>
</dbReference>
<sequence length="131" mass="13850">MAPRTPVNTDAVPAPGGAFSLGIHTNHLVFTAGQVGADPSGKLRPTFAQQVEQAIDNLELVLQAANSTLAHVVKSTCFLADPADFAEFNEIYARRFSAPLPARSTVGVRFAGAGDLLFEIEAVAVTREVDE</sequence>
<dbReference type="SUPFAM" id="SSF55298">
    <property type="entry name" value="YjgF-like"/>
    <property type="match status" value="1"/>
</dbReference>
<dbReference type="PANTHER" id="PTHR11803">
    <property type="entry name" value="2-IMINOBUTANOATE/2-IMINOPROPANOATE DEAMINASE RIDA"/>
    <property type="match status" value="1"/>
</dbReference>
<dbReference type="FunFam" id="3.30.1330.40:FF:000001">
    <property type="entry name" value="L-PSP family endoribonuclease"/>
    <property type="match status" value="1"/>
</dbReference>
<dbReference type="Gene3D" id="3.30.1330.40">
    <property type="entry name" value="RutC-like"/>
    <property type="match status" value="1"/>
</dbReference>
<dbReference type="GO" id="GO:0019239">
    <property type="term" value="F:deaminase activity"/>
    <property type="evidence" value="ECO:0007669"/>
    <property type="project" value="TreeGrafter"/>
</dbReference>
<dbReference type="AlphaFoldDB" id="A0AB38FDC5"/>
<evidence type="ECO:0000313" key="3">
    <source>
        <dbReference type="Proteomes" id="UP000251211"/>
    </source>
</evidence>
<dbReference type="Pfam" id="PF01042">
    <property type="entry name" value="Ribonuc_L-PSP"/>
    <property type="match status" value="1"/>
</dbReference>
<dbReference type="InterPro" id="IPR035959">
    <property type="entry name" value="RutC-like_sf"/>
</dbReference>
<dbReference type="PANTHER" id="PTHR11803:SF58">
    <property type="entry name" value="PROTEIN HMF1-RELATED"/>
    <property type="match status" value="1"/>
</dbReference>
<dbReference type="EMBL" id="UAUI01000011">
    <property type="protein sequence ID" value="SPZ39511.1"/>
    <property type="molecule type" value="Genomic_DNA"/>
</dbReference>
<dbReference type="Proteomes" id="UP000251211">
    <property type="component" value="Unassembled WGS sequence"/>
</dbReference>
<keyword evidence="2" id="KW-0378">Hydrolase</keyword>
<evidence type="ECO:0000256" key="1">
    <source>
        <dbReference type="ARBA" id="ARBA00010552"/>
    </source>
</evidence>
<name>A0AB38FDC5_RHOWR</name>
<gene>
    <name evidence="2" type="primary">yabJ_6</name>
    <name evidence="2" type="ORF">NCTC13229_02990</name>
</gene>
<comment type="similarity">
    <text evidence="1">Belongs to the RutC family.</text>
</comment>
<dbReference type="RefSeq" id="WP_112299937.1">
    <property type="nucleotide sequence ID" value="NZ_QTTP01000001.1"/>
</dbReference>
<organism evidence="2 3">
    <name type="scientific">Rhodococcus wratislaviensis</name>
    <name type="common">Tsukamurella wratislaviensis</name>
    <dbReference type="NCBI Taxonomy" id="44752"/>
    <lineage>
        <taxon>Bacteria</taxon>
        <taxon>Bacillati</taxon>
        <taxon>Actinomycetota</taxon>
        <taxon>Actinomycetes</taxon>
        <taxon>Mycobacteriales</taxon>
        <taxon>Nocardiaceae</taxon>
        <taxon>Rhodococcus</taxon>
    </lineage>
</organism>